<protein>
    <submittedName>
        <fullName evidence="5">Cyclin-L1</fullName>
    </submittedName>
</protein>
<dbReference type="Proteomes" id="UP001626550">
    <property type="component" value="Unassembled WGS sequence"/>
</dbReference>
<feature type="coiled-coil region" evidence="2">
    <location>
        <begin position="135"/>
        <end position="165"/>
    </location>
</feature>
<organism evidence="5 6">
    <name type="scientific">Cichlidogyrus casuarinus</name>
    <dbReference type="NCBI Taxonomy" id="1844966"/>
    <lineage>
        <taxon>Eukaryota</taxon>
        <taxon>Metazoa</taxon>
        <taxon>Spiralia</taxon>
        <taxon>Lophotrochozoa</taxon>
        <taxon>Platyhelminthes</taxon>
        <taxon>Monogenea</taxon>
        <taxon>Monopisthocotylea</taxon>
        <taxon>Dactylogyridea</taxon>
        <taxon>Ancyrocephalidae</taxon>
        <taxon>Cichlidogyrus</taxon>
    </lineage>
</organism>
<feature type="domain" description="Cyclin-like" evidence="4">
    <location>
        <begin position="46"/>
        <end position="126"/>
    </location>
</feature>
<evidence type="ECO:0000256" key="2">
    <source>
        <dbReference type="SAM" id="Coils"/>
    </source>
</evidence>
<dbReference type="PANTHER" id="PTHR10026">
    <property type="entry name" value="CYCLIN"/>
    <property type="match status" value="1"/>
</dbReference>
<dbReference type="Gene3D" id="1.10.472.10">
    <property type="entry name" value="Cyclin-like"/>
    <property type="match status" value="2"/>
</dbReference>
<dbReference type="AlphaFoldDB" id="A0ABD2QMG1"/>
<gene>
    <name evidence="5" type="primary">CCNL1_2</name>
    <name evidence="5" type="ORF">Ciccas_000600</name>
</gene>
<dbReference type="SUPFAM" id="SSF47954">
    <property type="entry name" value="Cyclin-like"/>
    <property type="match status" value="1"/>
</dbReference>
<keyword evidence="2" id="KW-0175">Coiled coil</keyword>
<dbReference type="InterPro" id="IPR013763">
    <property type="entry name" value="Cyclin-like_dom"/>
</dbReference>
<evidence type="ECO:0000313" key="6">
    <source>
        <dbReference type="Proteomes" id="UP001626550"/>
    </source>
</evidence>
<accession>A0ABD2QMG1</accession>
<dbReference type="CDD" id="cd20533">
    <property type="entry name" value="CYCLIN_CCNL_rpt2"/>
    <property type="match status" value="1"/>
</dbReference>
<dbReference type="InterPro" id="IPR036915">
    <property type="entry name" value="Cyclin-like_sf"/>
</dbReference>
<dbReference type="EMBL" id="JBJKFK010000034">
    <property type="protein sequence ID" value="KAL3320731.1"/>
    <property type="molecule type" value="Genomic_DNA"/>
</dbReference>
<dbReference type="PIRSF" id="PIRSF036580">
    <property type="entry name" value="Cyclin_L"/>
    <property type="match status" value="1"/>
</dbReference>
<feature type="compositionally biased region" description="Polar residues" evidence="3">
    <location>
        <begin position="175"/>
        <end position="184"/>
    </location>
</feature>
<evidence type="ECO:0000256" key="3">
    <source>
        <dbReference type="SAM" id="MobiDB-lite"/>
    </source>
</evidence>
<feature type="compositionally biased region" description="Basic and acidic residues" evidence="3">
    <location>
        <begin position="197"/>
        <end position="213"/>
    </location>
</feature>
<feature type="compositionally biased region" description="Basic and acidic residues" evidence="3">
    <location>
        <begin position="223"/>
        <end position="247"/>
    </location>
</feature>
<dbReference type="SMART" id="SM00385">
    <property type="entry name" value="CYCLIN"/>
    <property type="match status" value="1"/>
</dbReference>
<comment type="caution">
    <text evidence="5">The sequence shown here is derived from an EMBL/GenBank/DDBJ whole genome shotgun (WGS) entry which is preliminary data.</text>
</comment>
<dbReference type="FunFam" id="1.10.472.10:FF:000031">
    <property type="entry name" value="cyclin-L1-1-like isoform X1"/>
    <property type="match status" value="1"/>
</dbReference>
<name>A0ABD2QMG1_9PLAT</name>
<evidence type="ECO:0000256" key="1">
    <source>
        <dbReference type="ARBA" id="ARBA00023127"/>
    </source>
</evidence>
<proteinExistence type="predicted"/>
<keyword evidence="6" id="KW-1185">Reference proteome</keyword>
<keyword evidence="1" id="KW-0195">Cyclin</keyword>
<evidence type="ECO:0000259" key="4">
    <source>
        <dbReference type="SMART" id="SM00385"/>
    </source>
</evidence>
<feature type="region of interest" description="Disordered" evidence="3">
    <location>
        <begin position="170"/>
        <end position="189"/>
    </location>
</feature>
<evidence type="ECO:0000313" key="5">
    <source>
        <dbReference type="EMBL" id="KAL3320731.1"/>
    </source>
</evidence>
<sequence>MMPFTPVLLDQSYVNLKNQVIKAERRVLKELGFCVHGKHPHKLVICYMQTLGLHTNSEMVQKSWNYMNDVLRTDAFVRHFPETIACACIFLAARDLQVPLPKQPSWMDMFFVDEANVKEIALSILRLYVRPPPDIEKVEQTLSGLRKRQAELREKELELKRAAAAVSQNAASSALETSPKSPSQLLPLISPDIDKIKLEKNEVTRGTDKEPSRATKHRRNERRRRDSSSDRSHTSDTRSSSSKEHRKDTRRRRSSPGRKKKRHHYSSSRRKRSPSYKKEERYSRNRSRSPNKAGNGYDLPQKEDLRDKLSAAKLSYRHNKHVR</sequence>
<dbReference type="InterPro" id="IPR043198">
    <property type="entry name" value="Cyclin/Ssn8"/>
</dbReference>
<feature type="compositionally biased region" description="Basic and acidic residues" evidence="3">
    <location>
        <begin position="300"/>
        <end position="310"/>
    </location>
</feature>
<feature type="region of interest" description="Disordered" evidence="3">
    <location>
        <begin position="197"/>
        <end position="323"/>
    </location>
</feature>
<feature type="compositionally biased region" description="Basic residues" evidence="3">
    <location>
        <begin position="248"/>
        <end position="275"/>
    </location>
</feature>
<reference evidence="5 6" key="1">
    <citation type="submission" date="2024-11" db="EMBL/GenBank/DDBJ databases">
        <title>Adaptive evolution of stress response genes in parasites aligns with host niche diversity.</title>
        <authorList>
            <person name="Hahn C."/>
            <person name="Resl P."/>
        </authorList>
    </citation>
    <scope>NUCLEOTIDE SEQUENCE [LARGE SCALE GENOMIC DNA]</scope>
    <source>
        <strain evidence="5">EGGRZ-B1_66</strain>
        <tissue evidence="5">Body</tissue>
    </source>
</reference>